<accession>A1RVE9</accession>
<organism evidence="1 2">
    <name type="scientific">Pyrobaculum islandicum (strain DSM 4184 / JCM 9189 / GEO3)</name>
    <dbReference type="NCBI Taxonomy" id="384616"/>
    <lineage>
        <taxon>Archaea</taxon>
        <taxon>Thermoproteota</taxon>
        <taxon>Thermoprotei</taxon>
        <taxon>Thermoproteales</taxon>
        <taxon>Thermoproteaceae</taxon>
        <taxon>Pyrobaculum</taxon>
    </lineage>
</organism>
<dbReference type="Proteomes" id="UP000002595">
    <property type="component" value="Chromosome"/>
</dbReference>
<evidence type="ECO:0000313" key="2">
    <source>
        <dbReference type="Proteomes" id="UP000002595"/>
    </source>
</evidence>
<dbReference type="eggNOG" id="arCOG03409">
    <property type="taxonomic scope" value="Archaea"/>
</dbReference>
<evidence type="ECO:0000313" key="1">
    <source>
        <dbReference type="EMBL" id="ABL88931.1"/>
    </source>
</evidence>
<reference evidence="1" key="1">
    <citation type="submission" date="2006-12" db="EMBL/GenBank/DDBJ databases">
        <title>Complete sequence of Pyrobaculum islandicum DSM 4184.</title>
        <authorList>
            <person name="Copeland A."/>
            <person name="Lucas S."/>
            <person name="Lapidus A."/>
            <person name="Barry K."/>
            <person name="Detter J.C."/>
            <person name="Glavina del Rio T."/>
            <person name="Dalin E."/>
            <person name="Tice H."/>
            <person name="Pitluck S."/>
            <person name="Meincke L."/>
            <person name="Brettin T."/>
            <person name="Bruce D."/>
            <person name="Han C."/>
            <person name="Tapia R."/>
            <person name="Gilna P."/>
            <person name="Schmutz J."/>
            <person name="Larimer F."/>
            <person name="Land M."/>
            <person name="Hauser L."/>
            <person name="Kyrpides N."/>
            <person name="Mikhailova N."/>
            <person name="Cozen A.E."/>
            <person name="Fitz-Gibbon S.T."/>
            <person name="House C.H."/>
            <person name="Saltikov C."/>
            <person name="Lowe T."/>
            <person name="Richardson P."/>
        </authorList>
    </citation>
    <scope>NUCLEOTIDE SEQUENCE [LARGE SCALE GENOMIC DNA]</scope>
    <source>
        <strain evidence="1">DSM 4184</strain>
    </source>
</reference>
<sequence>MRGYFRGATPIRTWSGIWRGRRELYDALNPPIDFETLWRTCGGNPRCVGDLKKSRWDVEKYLQDLVERENIDEMVKEAAKLGVAGLFKRAVEDPDVLDKPGAEVRRLEKLLYKYNKVLELTETIAGGKPPRDPALGVGEHYAWHWPALKDAVAKAL</sequence>
<dbReference type="EMBL" id="CP000504">
    <property type="protein sequence ID" value="ABL88931.1"/>
    <property type="molecule type" value="Genomic_DNA"/>
</dbReference>
<keyword evidence="2" id="KW-1185">Reference proteome</keyword>
<name>A1RVE9_PYRIL</name>
<dbReference type="HOGENOM" id="CLU_1682769_0_0_2"/>
<protein>
    <submittedName>
        <fullName evidence="1">Family 1964 protein</fullName>
    </submittedName>
</protein>
<proteinExistence type="predicted"/>
<dbReference type="AlphaFoldDB" id="A1RVE9"/>
<gene>
    <name evidence="1" type="ordered locus">Pisl_1782</name>
</gene>
<dbReference type="KEGG" id="pis:Pisl_1782"/>